<evidence type="ECO:0000313" key="2">
    <source>
        <dbReference type="Proteomes" id="UP000314294"/>
    </source>
</evidence>
<gene>
    <name evidence="1" type="ORF">EYF80_026987</name>
</gene>
<comment type="caution">
    <text evidence="1">The sequence shown here is derived from an EMBL/GenBank/DDBJ whole genome shotgun (WGS) entry which is preliminary data.</text>
</comment>
<dbReference type="EMBL" id="SRLO01000286">
    <property type="protein sequence ID" value="TNN62761.1"/>
    <property type="molecule type" value="Genomic_DNA"/>
</dbReference>
<organism evidence="1 2">
    <name type="scientific">Liparis tanakae</name>
    <name type="common">Tanaka's snailfish</name>
    <dbReference type="NCBI Taxonomy" id="230148"/>
    <lineage>
        <taxon>Eukaryota</taxon>
        <taxon>Metazoa</taxon>
        <taxon>Chordata</taxon>
        <taxon>Craniata</taxon>
        <taxon>Vertebrata</taxon>
        <taxon>Euteleostomi</taxon>
        <taxon>Actinopterygii</taxon>
        <taxon>Neopterygii</taxon>
        <taxon>Teleostei</taxon>
        <taxon>Neoteleostei</taxon>
        <taxon>Acanthomorphata</taxon>
        <taxon>Eupercaria</taxon>
        <taxon>Perciformes</taxon>
        <taxon>Cottioidei</taxon>
        <taxon>Cottales</taxon>
        <taxon>Liparidae</taxon>
        <taxon>Liparis</taxon>
    </lineage>
</organism>
<evidence type="ECO:0000313" key="1">
    <source>
        <dbReference type="EMBL" id="TNN62761.1"/>
    </source>
</evidence>
<keyword evidence="2" id="KW-1185">Reference proteome</keyword>
<name>A0A4Z2HAW8_9TELE</name>
<proteinExistence type="predicted"/>
<accession>A0A4Z2HAW8</accession>
<reference evidence="1 2" key="1">
    <citation type="submission" date="2019-03" db="EMBL/GenBank/DDBJ databases">
        <title>First draft genome of Liparis tanakae, snailfish: a comprehensive survey of snailfish specific genes.</title>
        <authorList>
            <person name="Kim W."/>
            <person name="Song I."/>
            <person name="Jeong J.-H."/>
            <person name="Kim D."/>
            <person name="Kim S."/>
            <person name="Ryu S."/>
            <person name="Song J.Y."/>
            <person name="Lee S.K."/>
        </authorList>
    </citation>
    <scope>NUCLEOTIDE SEQUENCE [LARGE SCALE GENOMIC DNA]</scope>
    <source>
        <tissue evidence="1">Muscle</tissue>
    </source>
</reference>
<protein>
    <submittedName>
        <fullName evidence="1">Uncharacterized protein</fullName>
    </submittedName>
</protein>
<sequence>MNRAAPLGEVLATVRALCPRPRGTQESLCLLDSQVFHGSLLFLKLILPPASCLLPPASCLLPPAFCLLPPVPWPCTEGVLLPPWLCLMSSAS</sequence>
<dbReference type="AlphaFoldDB" id="A0A4Z2HAW8"/>
<dbReference type="Proteomes" id="UP000314294">
    <property type="component" value="Unassembled WGS sequence"/>
</dbReference>